<reference evidence="2 3" key="1">
    <citation type="submission" date="2020-09" db="EMBL/GenBank/DDBJ databases">
        <title>Characterization and genome sequencing of Ruminiclostridium sp. nov. MA18.</title>
        <authorList>
            <person name="Rettenmaier R."/>
            <person name="Kowollik M.-L."/>
            <person name="Liebl W."/>
            <person name="Zverlov V."/>
        </authorList>
    </citation>
    <scope>NUCLEOTIDE SEQUENCE [LARGE SCALE GENOMIC DNA]</scope>
    <source>
        <strain evidence="2 3">MA18</strain>
    </source>
</reference>
<evidence type="ECO:0000313" key="3">
    <source>
        <dbReference type="Proteomes" id="UP000306409"/>
    </source>
</evidence>
<feature type="transmembrane region" description="Helical" evidence="1">
    <location>
        <begin position="128"/>
        <end position="145"/>
    </location>
</feature>
<accession>A0A7H1VNG6</accession>
<dbReference type="EMBL" id="CP061336">
    <property type="protein sequence ID" value="QNU66928.1"/>
    <property type="molecule type" value="Genomic_DNA"/>
</dbReference>
<keyword evidence="1" id="KW-1133">Transmembrane helix</keyword>
<dbReference type="KEGG" id="rher:EHE19_019225"/>
<gene>
    <name evidence="2" type="ORF">EHE19_019225</name>
</gene>
<name>A0A7H1VNG6_9FIRM</name>
<organism evidence="2 3">
    <name type="scientific">Ruminiclostridium herbifermentans</name>
    <dbReference type="NCBI Taxonomy" id="2488810"/>
    <lineage>
        <taxon>Bacteria</taxon>
        <taxon>Bacillati</taxon>
        <taxon>Bacillota</taxon>
        <taxon>Clostridia</taxon>
        <taxon>Eubacteriales</taxon>
        <taxon>Oscillospiraceae</taxon>
        <taxon>Ruminiclostridium</taxon>
    </lineage>
</organism>
<feature type="transmembrane region" description="Helical" evidence="1">
    <location>
        <begin position="104"/>
        <end position="122"/>
    </location>
</feature>
<dbReference type="Proteomes" id="UP000306409">
    <property type="component" value="Chromosome"/>
</dbReference>
<sequence>MKNNNLTKCEVDMLVNNKLKNTNGVNCESEANRITYDEFLNDRLKPLYSKKKQCKNVEQLYSRVEYELRNYLNINNIQKGSKEEKKLIILLKASISDVRSSDTISMGGLILTMFGIFAALLSDIIGKEWVIIIYSGFCFAGTYFIKEAEKWFGYAGKKNMVLNICLNLLVDK</sequence>
<evidence type="ECO:0000256" key="1">
    <source>
        <dbReference type="SAM" id="Phobius"/>
    </source>
</evidence>
<dbReference type="AlphaFoldDB" id="A0A7H1VNG6"/>
<proteinExistence type="predicted"/>
<evidence type="ECO:0000313" key="2">
    <source>
        <dbReference type="EMBL" id="QNU66928.1"/>
    </source>
</evidence>
<protein>
    <submittedName>
        <fullName evidence="2">Uncharacterized protein</fullName>
    </submittedName>
</protein>
<keyword evidence="1" id="KW-0472">Membrane</keyword>
<keyword evidence="1" id="KW-0812">Transmembrane</keyword>
<keyword evidence="3" id="KW-1185">Reference proteome</keyword>